<evidence type="ECO:0000313" key="3">
    <source>
        <dbReference type="Proteomes" id="UP000018838"/>
    </source>
</evidence>
<feature type="transmembrane region" description="Helical" evidence="1">
    <location>
        <begin position="204"/>
        <end position="229"/>
    </location>
</feature>
<name>W0BCS2_9GAMM</name>
<dbReference type="EMBL" id="CP004006">
    <property type="protein sequence ID" value="AHE68298.1"/>
    <property type="molecule type" value="Genomic_DNA"/>
</dbReference>
<keyword evidence="1" id="KW-1133">Transmembrane helix</keyword>
<dbReference type="AlphaFoldDB" id="W0BCS2"/>
<dbReference type="PATRIC" id="fig|1268635.3.peg.2839"/>
<protein>
    <recommendedName>
        <fullName evidence="4">Effector protein B, substrate of the Dot/Icm secretion system</fullName>
    </recommendedName>
</protein>
<reference evidence="2 3" key="1">
    <citation type="journal article" date="2013" name="Int. J. Med. Microbiol.">
        <title>Legionella oakridgensis ATCC 33761 genome sequence and phenotypic characterization reveals its replication capacity in amoebae.</title>
        <authorList>
            <person name="Brzuszkiewicz E."/>
            <person name="Schulz T."/>
            <person name="Rydzewski K."/>
            <person name="Daniel R."/>
            <person name="Gillmaier N."/>
            <person name="Dittmann C."/>
            <person name="Holland G."/>
            <person name="Schunder E."/>
            <person name="Lautner M."/>
            <person name="Eisenreich W."/>
            <person name="Luck C."/>
            <person name="Heuner K."/>
        </authorList>
    </citation>
    <scope>NUCLEOTIDE SEQUENCE [LARGE SCALE GENOMIC DNA]</scope>
    <source>
        <strain>OR-10</strain>
        <strain evidence="3">ATCC 33761</strain>
    </source>
</reference>
<accession>W0BCS2</accession>
<gene>
    <name evidence="2" type="ORF">Loa_02768</name>
</gene>
<keyword evidence="1" id="KW-0812">Transmembrane</keyword>
<dbReference type="HOGENOM" id="CLU_1068717_0_0_6"/>
<dbReference type="Proteomes" id="UP000018838">
    <property type="component" value="Chromosome"/>
</dbReference>
<keyword evidence="1" id="KW-0472">Membrane</keyword>
<keyword evidence="3" id="KW-1185">Reference proteome</keyword>
<dbReference type="eggNOG" id="COG1196">
    <property type="taxonomic scope" value="Bacteria"/>
</dbReference>
<dbReference type="RefSeq" id="WP_148294909.1">
    <property type="nucleotide sequence ID" value="NZ_CP004006.1"/>
</dbReference>
<evidence type="ECO:0000256" key="1">
    <source>
        <dbReference type="SAM" id="Phobius"/>
    </source>
</evidence>
<proteinExistence type="predicted"/>
<organism evidence="2 3">
    <name type="scientific">Legionella oakridgensis ATCC 33761 = DSM 21215</name>
    <dbReference type="NCBI Taxonomy" id="1268635"/>
    <lineage>
        <taxon>Bacteria</taxon>
        <taxon>Pseudomonadati</taxon>
        <taxon>Pseudomonadota</taxon>
        <taxon>Gammaproteobacteria</taxon>
        <taxon>Legionellales</taxon>
        <taxon>Legionellaceae</taxon>
        <taxon>Legionella</taxon>
    </lineage>
</organism>
<dbReference type="KEGG" id="lok:Loa_02768"/>
<evidence type="ECO:0000313" key="2">
    <source>
        <dbReference type="EMBL" id="AHE68298.1"/>
    </source>
</evidence>
<dbReference type="STRING" id="1268635.Loa_02768"/>
<sequence>MQLASFFGLPVFVELDCYYAEVTNFVEEQFQMIEYTHGATQLGVRRFIHREDADHDQYHQDAFDRDETHMHAQFRAPIDEAKFRQVLTVFVDRNIISAEEKARCLEAYHQANVMADPAKQKFMDQLLILHTKASELEHKAEKDHATYGLAARSARALHTALSDALEVYRRNENAVTYQAFKRTCDDAIRTARPELEKHRDYNYILANIGLAVLGLGVGYLAAGLINLAVNGRFLFFSETNSISKVNELEKRLDAIPIPAI</sequence>
<evidence type="ECO:0008006" key="4">
    <source>
        <dbReference type="Google" id="ProtNLM"/>
    </source>
</evidence>